<dbReference type="AlphaFoldDB" id="A0A2C9WN08"/>
<accession>A0A2C9WN08</accession>
<name>A0A2C9WN08_MANES</name>
<dbReference type="EMBL" id="CM004387">
    <property type="protein sequence ID" value="OAY61197.1"/>
    <property type="molecule type" value="Genomic_DNA"/>
</dbReference>
<protein>
    <submittedName>
        <fullName evidence="1">Uncharacterized protein</fullName>
    </submittedName>
</protein>
<evidence type="ECO:0000313" key="1">
    <source>
        <dbReference type="EMBL" id="OAY61197.1"/>
    </source>
</evidence>
<reference evidence="1" key="1">
    <citation type="submission" date="2016-02" db="EMBL/GenBank/DDBJ databases">
        <title>WGS assembly of Manihot esculenta.</title>
        <authorList>
            <person name="Bredeson J.V."/>
            <person name="Prochnik S.E."/>
            <person name="Lyons J.B."/>
            <person name="Schmutz J."/>
            <person name="Grimwood J."/>
            <person name="Vrebalov J."/>
            <person name="Bart R.S."/>
            <person name="Amuge T."/>
            <person name="Ferguson M.E."/>
            <person name="Green R."/>
            <person name="Putnam N."/>
            <person name="Stites J."/>
            <person name="Rounsley S."/>
            <person name="Rokhsar D.S."/>
        </authorList>
    </citation>
    <scope>NUCLEOTIDE SEQUENCE [LARGE SCALE GENOMIC DNA]</scope>
    <source>
        <tissue evidence="1">Leaf</tissue>
    </source>
</reference>
<proteinExistence type="predicted"/>
<sequence length="35" mass="4179">MRILMMLHRQISDYNMGTCLLTLSKYHNSPGIRRK</sequence>
<gene>
    <name evidence="1" type="ORF">MANES_01G170800</name>
</gene>
<organism evidence="1">
    <name type="scientific">Manihot esculenta</name>
    <name type="common">Cassava</name>
    <name type="synonym">Jatropha manihot</name>
    <dbReference type="NCBI Taxonomy" id="3983"/>
    <lineage>
        <taxon>Eukaryota</taxon>
        <taxon>Viridiplantae</taxon>
        <taxon>Streptophyta</taxon>
        <taxon>Embryophyta</taxon>
        <taxon>Tracheophyta</taxon>
        <taxon>Spermatophyta</taxon>
        <taxon>Magnoliopsida</taxon>
        <taxon>eudicotyledons</taxon>
        <taxon>Gunneridae</taxon>
        <taxon>Pentapetalae</taxon>
        <taxon>rosids</taxon>
        <taxon>fabids</taxon>
        <taxon>Malpighiales</taxon>
        <taxon>Euphorbiaceae</taxon>
        <taxon>Crotonoideae</taxon>
        <taxon>Manihoteae</taxon>
        <taxon>Manihot</taxon>
    </lineage>
</organism>